<sequence>MRRVVYVCTDPGIPVFGSKGASVHVRAVLRRLVAAGLEVDLITPRTGGDAPPDLAQVRVHLLPQVVGADPADRERSAQASEAGVAALLDTIADDGPIDLVYERYALWGRTSSAWAQRRGIRSILEVNAPLVHEHADHRGLVHRDGAEQVARQAIGRAGAVVCVTESVARWARSCTPTPERVQVIANGVDTHRITPSPAPPVPAATDPFTVGFVGTLKPWHGVDVLIDAMALLIHTDPSYRLLVVGHGPQAAALAERARGRAITGAVEFTGAVDPDEIAAMLRRMAVATAPYPPMRDCYFSPLKVQEYLAAGVPVVASRIGVLPEVLDDGRLGELVAPGDPDELAGAIASLRADAGRRAQLRRDAVQAARAHDWDHVVRRAVGLVGLTLPVRRDDDALV</sequence>
<evidence type="ECO:0000313" key="6">
    <source>
        <dbReference type="Proteomes" id="UP000199220"/>
    </source>
</evidence>
<evidence type="ECO:0000256" key="3">
    <source>
        <dbReference type="ARBA" id="ARBA00022679"/>
    </source>
</evidence>
<dbReference type="STRING" id="648782.SAMN04488554_3848"/>
<protein>
    <recommendedName>
        <fullName evidence="1">D-inositol 3-phosphate glycosyltransferase</fullName>
    </recommendedName>
</protein>
<dbReference type="Pfam" id="PF13692">
    <property type="entry name" value="Glyco_trans_1_4"/>
    <property type="match status" value="1"/>
</dbReference>
<organism evidence="5 6">
    <name type="scientific">Ruania alba</name>
    <dbReference type="NCBI Taxonomy" id="648782"/>
    <lineage>
        <taxon>Bacteria</taxon>
        <taxon>Bacillati</taxon>
        <taxon>Actinomycetota</taxon>
        <taxon>Actinomycetes</taxon>
        <taxon>Micrococcales</taxon>
        <taxon>Ruaniaceae</taxon>
        <taxon>Ruania</taxon>
    </lineage>
</organism>
<evidence type="ECO:0000259" key="4">
    <source>
        <dbReference type="Pfam" id="PF13439"/>
    </source>
</evidence>
<evidence type="ECO:0000313" key="5">
    <source>
        <dbReference type="EMBL" id="SEE95463.1"/>
    </source>
</evidence>
<evidence type="ECO:0000256" key="2">
    <source>
        <dbReference type="ARBA" id="ARBA00022676"/>
    </source>
</evidence>
<dbReference type="GO" id="GO:0016757">
    <property type="term" value="F:glycosyltransferase activity"/>
    <property type="evidence" value="ECO:0007669"/>
    <property type="project" value="UniProtKB-KW"/>
</dbReference>
<name>A0A1H5N1P2_9MICO</name>
<dbReference type="Gene3D" id="3.40.50.2000">
    <property type="entry name" value="Glycogen Phosphorylase B"/>
    <property type="match status" value="2"/>
</dbReference>
<dbReference type="Pfam" id="PF13439">
    <property type="entry name" value="Glyco_transf_4"/>
    <property type="match status" value="1"/>
</dbReference>
<evidence type="ECO:0000256" key="1">
    <source>
        <dbReference type="ARBA" id="ARBA00021292"/>
    </source>
</evidence>
<dbReference type="EMBL" id="FNTX01000002">
    <property type="protein sequence ID" value="SEE95463.1"/>
    <property type="molecule type" value="Genomic_DNA"/>
</dbReference>
<gene>
    <name evidence="5" type="ORF">SAMN04488554_3848</name>
</gene>
<dbReference type="AlphaFoldDB" id="A0A1H5N1P2"/>
<feature type="domain" description="Glycosyltransferase subfamily 4-like N-terminal" evidence="4">
    <location>
        <begin position="20"/>
        <end position="192"/>
    </location>
</feature>
<keyword evidence="2" id="KW-0328">Glycosyltransferase</keyword>
<dbReference type="CDD" id="cd03801">
    <property type="entry name" value="GT4_PimA-like"/>
    <property type="match status" value="1"/>
</dbReference>
<dbReference type="Proteomes" id="UP000199220">
    <property type="component" value="Unassembled WGS sequence"/>
</dbReference>
<dbReference type="SUPFAM" id="SSF53756">
    <property type="entry name" value="UDP-Glycosyltransferase/glycogen phosphorylase"/>
    <property type="match status" value="1"/>
</dbReference>
<dbReference type="PANTHER" id="PTHR45947:SF3">
    <property type="entry name" value="SULFOQUINOVOSYL TRANSFERASE SQD2"/>
    <property type="match status" value="1"/>
</dbReference>
<proteinExistence type="predicted"/>
<reference evidence="6" key="1">
    <citation type="submission" date="2016-10" db="EMBL/GenBank/DDBJ databases">
        <authorList>
            <person name="Varghese N."/>
            <person name="Submissions S."/>
        </authorList>
    </citation>
    <scope>NUCLEOTIDE SEQUENCE [LARGE SCALE GENOMIC DNA]</scope>
    <source>
        <strain evidence="6">DSM 21368</strain>
    </source>
</reference>
<dbReference type="InterPro" id="IPR050194">
    <property type="entry name" value="Glycosyltransferase_grp1"/>
</dbReference>
<dbReference type="InterPro" id="IPR028098">
    <property type="entry name" value="Glyco_trans_4-like_N"/>
</dbReference>
<accession>A0A1H5N1P2</accession>
<keyword evidence="6" id="KW-1185">Reference proteome</keyword>
<dbReference type="PANTHER" id="PTHR45947">
    <property type="entry name" value="SULFOQUINOVOSYL TRANSFERASE SQD2"/>
    <property type="match status" value="1"/>
</dbReference>
<dbReference type="GO" id="GO:1901137">
    <property type="term" value="P:carbohydrate derivative biosynthetic process"/>
    <property type="evidence" value="ECO:0007669"/>
    <property type="project" value="UniProtKB-ARBA"/>
</dbReference>
<dbReference type="RefSeq" id="WP_089774752.1">
    <property type="nucleotide sequence ID" value="NZ_FNTX01000002.1"/>
</dbReference>
<keyword evidence="3 5" id="KW-0808">Transferase</keyword>
<dbReference type="OrthoDB" id="9790710at2"/>